<dbReference type="Proteomes" id="UP001153636">
    <property type="component" value="Chromosome 4"/>
</dbReference>
<accession>A0A9P0GHA4</accession>
<name>A0A9P0GHA4_9CUCU</name>
<organism evidence="1 2">
    <name type="scientific">Psylliodes chrysocephalus</name>
    <dbReference type="NCBI Taxonomy" id="3402493"/>
    <lineage>
        <taxon>Eukaryota</taxon>
        <taxon>Metazoa</taxon>
        <taxon>Ecdysozoa</taxon>
        <taxon>Arthropoda</taxon>
        <taxon>Hexapoda</taxon>
        <taxon>Insecta</taxon>
        <taxon>Pterygota</taxon>
        <taxon>Neoptera</taxon>
        <taxon>Endopterygota</taxon>
        <taxon>Coleoptera</taxon>
        <taxon>Polyphaga</taxon>
        <taxon>Cucujiformia</taxon>
        <taxon>Chrysomeloidea</taxon>
        <taxon>Chrysomelidae</taxon>
        <taxon>Galerucinae</taxon>
        <taxon>Alticini</taxon>
        <taxon>Psylliodes</taxon>
    </lineage>
</organism>
<keyword evidence="2" id="KW-1185">Reference proteome</keyword>
<dbReference type="AlphaFoldDB" id="A0A9P0GHA4"/>
<proteinExistence type="predicted"/>
<evidence type="ECO:0000313" key="1">
    <source>
        <dbReference type="EMBL" id="CAH1109760.1"/>
    </source>
</evidence>
<dbReference type="EMBL" id="OV651816">
    <property type="protein sequence ID" value="CAH1109760.1"/>
    <property type="molecule type" value="Genomic_DNA"/>
</dbReference>
<sequence length="105" mass="12051">MFWPDLALLCENHKVLVWSQLQLCTKSGKSPQLSPRPAILTRKAYNNRLEAQNQEQLRPRISEKIREINAGVVQRMMQRVRGKLMQIEDNGPLSIIRTLGGNKNS</sequence>
<evidence type="ECO:0000313" key="2">
    <source>
        <dbReference type="Proteomes" id="UP001153636"/>
    </source>
</evidence>
<protein>
    <submittedName>
        <fullName evidence="1">Uncharacterized protein</fullName>
    </submittedName>
</protein>
<reference evidence="1" key="1">
    <citation type="submission" date="2022-01" db="EMBL/GenBank/DDBJ databases">
        <authorList>
            <person name="King R."/>
        </authorList>
    </citation>
    <scope>NUCLEOTIDE SEQUENCE</scope>
</reference>
<gene>
    <name evidence="1" type="ORF">PSYICH_LOCUS10505</name>
</gene>